<dbReference type="RefSeq" id="WP_274455997.1">
    <property type="nucleotide sequence ID" value="NZ_CP067097.1"/>
</dbReference>
<sequence>MFEEESGYLRGIFAGQLIDVHHIGSTSVPGLEAKPIIDIMPVVRDISLVDECNHDMQNIGYEPMGENGITGRRYFQKGGDNRTHHVHIYQVGSPDVERHLAFRDYLRTHPDTVEMYGTLKRQLAHQFPYDIDSYLNGKERLVLEIERRAVQWYRSSLTGS</sequence>
<reference evidence="1 2" key="1">
    <citation type="submission" date="2023-07" db="EMBL/GenBank/DDBJ databases">
        <title>Genomic Encyclopedia of Type Strains, Phase IV (KMG-IV): sequencing the most valuable type-strain genomes for metagenomic binning, comparative biology and taxonomic classification.</title>
        <authorList>
            <person name="Goeker M."/>
        </authorList>
    </citation>
    <scope>NUCLEOTIDE SEQUENCE [LARGE SCALE GENOMIC DNA]</scope>
    <source>
        <strain evidence="1 2">DSM 4006</strain>
    </source>
</reference>
<keyword evidence="2" id="KW-1185">Reference proteome</keyword>
<dbReference type="InterPro" id="IPR007344">
    <property type="entry name" value="GrpB/CoaE"/>
</dbReference>
<evidence type="ECO:0000313" key="2">
    <source>
        <dbReference type="Proteomes" id="UP001232973"/>
    </source>
</evidence>
<dbReference type="EMBL" id="JAUSTP010000006">
    <property type="protein sequence ID" value="MDQ0189366.1"/>
    <property type="molecule type" value="Genomic_DNA"/>
</dbReference>
<organism evidence="1 2">
    <name type="scientific">Alicyclobacillus cycloheptanicus</name>
    <dbReference type="NCBI Taxonomy" id="1457"/>
    <lineage>
        <taxon>Bacteria</taxon>
        <taxon>Bacillati</taxon>
        <taxon>Bacillota</taxon>
        <taxon>Bacilli</taxon>
        <taxon>Bacillales</taxon>
        <taxon>Alicyclobacillaceae</taxon>
        <taxon>Alicyclobacillus</taxon>
    </lineage>
</organism>
<dbReference type="InterPro" id="IPR043519">
    <property type="entry name" value="NT_sf"/>
</dbReference>
<evidence type="ECO:0000313" key="1">
    <source>
        <dbReference type="EMBL" id="MDQ0189366.1"/>
    </source>
</evidence>
<accession>A0ABT9XGD9</accession>
<dbReference type="Proteomes" id="UP001232973">
    <property type="component" value="Unassembled WGS sequence"/>
</dbReference>
<dbReference type="SUPFAM" id="SSF81301">
    <property type="entry name" value="Nucleotidyltransferase"/>
    <property type="match status" value="1"/>
</dbReference>
<dbReference type="Gene3D" id="3.30.460.10">
    <property type="entry name" value="Beta Polymerase, domain 2"/>
    <property type="match status" value="1"/>
</dbReference>
<gene>
    <name evidence="1" type="ORF">J2S03_001186</name>
</gene>
<protein>
    <submittedName>
        <fullName evidence="1">GrpB-like predicted nucleotidyltransferase (UPF0157 family)</fullName>
    </submittedName>
</protein>
<dbReference type="Pfam" id="PF04229">
    <property type="entry name" value="GrpB"/>
    <property type="match status" value="1"/>
</dbReference>
<proteinExistence type="predicted"/>
<dbReference type="PANTHER" id="PTHR34822:SF1">
    <property type="entry name" value="GRPB FAMILY PROTEIN"/>
    <property type="match status" value="1"/>
</dbReference>
<name>A0ABT9XGD9_9BACL</name>
<comment type="caution">
    <text evidence="1">The sequence shown here is derived from an EMBL/GenBank/DDBJ whole genome shotgun (WGS) entry which is preliminary data.</text>
</comment>
<dbReference type="PANTHER" id="PTHR34822">
    <property type="entry name" value="GRPB DOMAIN PROTEIN (AFU_ORTHOLOGUE AFUA_1G01530)"/>
    <property type="match status" value="1"/>
</dbReference>